<evidence type="ECO:0000313" key="2">
    <source>
        <dbReference type="EMBL" id="SDU10015.1"/>
    </source>
</evidence>
<dbReference type="Proteomes" id="UP000198976">
    <property type="component" value="Chromosome I"/>
</dbReference>
<gene>
    <name evidence="2" type="ORF">SAMN04489714_2160</name>
</gene>
<protein>
    <submittedName>
        <fullName evidence="2">Chromosome partitioning protein</fullName>
    </submittedName>
</protein>
<feature type="domain" description="AAA" evidence="1">
    <location>
        <begin position="38"/>
        <end position="216"/>
    </location>
</feature>
<dbReference type="EMBL" id="LT629792">
    <property type="protein sequence ID" value="SDU10015.1"/>
    <property type="molecule type" value="Genomic_DNA"/>
</dbReference>
<dbReference type="InterPro" id="IPR025669">
    <property type="entry name" value="AAA_dom"/>
</dbReference>
<dbReference type="CDD" id="cd02042">
    <property type="entry name" value="ParAB_family"/>
    <property type="match status" value="1"/>
</dbReference>
<dbReference type="PANTHER" id="PTHR13696">
    <property type="entry name" value="P-LOOP CONTAINING NUCLEOSIDE TRIPHOSPHATE HYDROLASE"/>
    <property type="match status" value="1"/>
</dbReference>
<reference evidence="2 3" key="1">
    <citation type="submission" date="2016-10" db="EMBL/GenBank/DDBJ databases">
        <authorList>
            <person name="Varghese N."/>
            <person name="Submissions S."/>
        </authorList>
    </citation>
    <scope>NUCLEOTIDE SEQUENCE [LARGE SCALE GENOMIC DNA]</scope>
    <source>
        <strain evidence="2 3">DSM 9169</strain>
    </source>
</reference>
<sequence length="294" mass="31827">MSELTQGDAPLSRRLQQNYADLRMLEHAVFTRPERPVVMTVANQKGGVGKTTSAVNFAAALALGGLNVVVIDADAQGNASTALGAEHGVGTPSIYDVMVEGASLAGVIQDCPDVEGLRVCPSTIDLSGAEIEMVDLPRRAFLLSDAVSEFLSVNRDVDVILIDCPPSLGLVTLNALVCADEVMIPIQTEYYALEGLTQLWSTIERIRSELNPRLRISTIVLTMVDKRTKLSEEVAAEVREHFGEITLTTVIPRSVRISEAPSYSQTAVTYDPRSTGAIAYRKAALELTQRWAQK</sequence>
<keyword evidence="3" id="KW-1185">Reference proteome</keyword>
<name>A0ABY0VD47_9ACTO</name>
<accession>A0ABY0VD47</accession>
<dbReference type="InterPro" id="IPR050678">
    <property type="entry name" value="DNA_Partitioning_ATPase"/>
</dbReference>
<proteinExistence type="predicted"/>
<evidence type="ECO:0000259" key="1">
    <source>
        <dbReference type="Pfam" id="PF13614"/>
    </source>
</evidence>
<dbReference type="PANTHER" id="PTHR13696:SF52">
    <property type="entry name" value="PARA FAMILY PROTEIN CT_582"/>
    <property type="match status" value="1"/>
</dbReference>
<dbReference type="InterPro" id="IPR027417">
    <property type="entry name" value="P-loop_NTPase"/>
</dbReference>
<dbReference type="Gene3D" id="3.40.50.300">
    <property type="entry name" value="P-loop containing nucleotide triphosphate hydrolases"/>
    <property type="match status" value="1"/>
</dbReference>
<evidence type="ECO:0000313" key="3">
    <source>
        <dbReference type="Proteomes" id="UP000198976"/>
    </source>
</evidence>
<organism evidence="2 3">
    <name type="scientific">Schaalia radingae</name>
    <dbReference type="NCBI Taxonomy" id="131110"/>
    <lineage>
        <taxon>Bacteria</taxon>
        <taxon>Bacillati</taxon>
        <taxon>Actinomycetota</taxon>
        <taxon>Actinomycetes</taxon>
        <taxon>Actinomycetales</taxon>
        <taxon>Actinomycetaceae</taxon>
        <taxon>Schaalia</taxon>
    </lineage>
</organism>
<dbReference type="SUPFAM" id="SSF52540">
    <property type="entry name" value="P-loop containing nucleoside triphosphate hydrolases"/>
    <property type="match status" value="1"/>
</dbReference>
<dbReference type="RefSeq" id="WP_092649023.1">
    <property type="nucleotide sequence ID" value="NZ_LT629792.1"/>
</dbReference>
<dbReference type="Pfam" id="PF13614">
    <property type="entry name" value="AAA_31"/>
    <property type="match status" value="1"/>
</dbReference>